<reference evidence="1" key="1">
    <citation type="submission" date="2021-01" db="EMBL/GenBank/DDBJ databases">
        <authorList>
            <person name="Corre E."/>
            <person name="Pelletier E."/>
            <person name="Niang G."/>
            <person name="Scheremetjew M."/>
            <person name="Finn R."/>
            <person name="Kale V."/>
            <person name="Holt S."/>
            <person name="Cochrane G."/>
            <person name="Meng A."/>
            <person name="Brown T."/>
            <person name="Cohen L."/>
        </authorList>
    </citation>
    <scope>NUCLEOTIDE SEQUENCE</scope>
    <source>
        <strain evidence="1">UIO037</strain>
    </source>
</reference>
<dbReference type="EMBL" id="HBKO01023518">
    <property type="protein sequence ID" value="CAE2228083.1"/>
    <property type="molecule type" value="Transcribed_RNA"/>
</dbReference>
<proteinExistence type="predicted"/>
<protein>
    <submittedName>
        <fullName evidence="1">Uncharacterized protein</fullName>
    </submittedName>
</protein>
<accession>A0A7S4IFX1</accession>
<dbReference type="AlphaFoldDB" id="A0A7S4IFX1"/>
<organism evidence="1">
    <name type="scientific">Prymnesium polylepis</name>
    <dbReference type="NCBI Taxonomy" id="72548"/>
    <lineage>
        <taxon>Eukaryota</taxon>
        <taxon>Haptista</taxon>
        <taxon>Haptophyta</taxon>
        <taxon>Prymnesiophyceae</taxon>
        <taxon>Prymnesiales</taxon>
        <taxon>Prymnesiaceae</taxon>
        <taxon>Prymnesium</taxon>
    </lineage>
</organism>
<sequence length="147" mass="15683">MGKADRLARAGVAGPLFISVGRSDQLAKFLEINPELASAPALIDDSPTFEAYRAAGFNYLMGDKTLETPPDFKPPKTMSGGKWWQYLRNVGDLSPIPEGMKFGELPDGVRVLGGTYAVDDNAVVFAHMDEVPGATPDIEKVLASVGA</sequence>
<gene>
    <name evidence="1" type="ORF">CPOL0286_LOCUS10616</name>
</gene>
<evidence type="ECO:0000313" key="1">
    <source>
        <dbReference type="EMBL" id="CAE2228083.1"/>
    </source>
</evidence>
<name>A0A7S4IFX1_9EUKA</name>